<dbReference type="Proteomes" id="UP001163046">
    <property type="component" value="Unassembled WGS sequence"/>
</dbReference>
<reference evidence="5" key="1">
    <citation type="submission" date="2023-01" db="EMBL/GenBank/DDBJ databases">
        <title>Genome assembly of the deep-sea coral Lophelia pertusa.</title>
        <authorList>
            <person name="Herrera S."/>
            <person name="Cordes E."/>
        </authorList>
    </citation>
    <scope>NUCLEOTIDE SEQUENCE</scope>
    <source>
        <strain evidence="5">USNM1676648</strain>
        <tissue evidence="5">Polyp</tissue>
    </source>
</reference>
<proteinExistence type="predicted"/>
<sequence>MATFEDFEGEFDACEYVERLASTVAGGGSKGGSEAFDPKTLSDVFEKTIKELTALDEKMQGRINKLEELCAKEQDEHKQKTRELESTFKSASLLSKS</sequence>
<dbReference type="InterPro" id="IPR009976">
    <property type="entry name" value="Sec10-like"/>
</dbReference>
<dbReference type="PANTHER" id="PTHR12100">
    <property type="entry name" value="SEC10"/>
    <property type="match status" value="1"/>
</dbReference>
<feature type="domain" description="Exocyst complex component Sec10 N-terminal" evidence="4">
    <location>
        <begin position="38"/>
        <end position="91"/>
    </location>
</feature>
<dbReference type="OrthoDB" id="125856at2759"/>
<keyword evidence="6" id="KW-1185">Reference proteome</keyword>
<evidence type="ECO:0000259" key="4">
    <source>
        <dbReference type="Pfam" id="PF20667"/>
    </source>
</evidence>
<evidence type="ECO:0000313" key="6">
    <source>
        <dbReference type="Proteomes" id="UP001163046"/>
    </source>
</evidence>
<organism evidence="5 6">
    <name type="scientific">Desmophyllum pertusum</name>
    <dbReference type="NCBI Taxonomy" id="174260"/>
    <lineage>
        <taxon>Eukaryota</taxon>
        <taxon>Metazoa</taxon>
        <taxon>Cnidaria</taxon>
        <taxon>Anthozoa</taxon>
        <taxon>Hexacorallia</taxon>
        <taxon>Scleractinia</taxon>
        <taxon>Caryophylliina</taxon>
        <taxon>Caryophylliidae</taxon>
        <taxon>Desmophyllum</taxon>
    </lineage>
</organism>
<name>A0A9X0DA28_9CNID</name>
<dbReference type="AlphaFoldDB" id="A0A9X0DA28"/>
<protein>
    <recommendedName>
        <fullName evidence="1">Exocyst complex component 5</fullName>
    </recommendedName>
    <alternativeName>
        <fullName evidence="2">Exocyst complex component Sec10</fullName>
    </alternativeName>
</protein>
<evidence type="ECO:0000256" key="3">
    <source>
        <dbReference type="SAM" id="Coils"/>
    </source>
</evidence>
<feature type="coiled-coil region" evidence="3">
    <location>
        <begin position="49"/>
        <end position="83"/>
    </location>
</feature>
<evidence type="ECO:0000313" key="5">
    <source>
        <dbReference type="EMBL" id="KAJ7390524.1"/>
    </source>
</evidence>
<dbReference type="GO" id="GO:0006887">
    <property type="term" value="P:exocytosis"/>
    <property type="evidence" value="ECO:0007669"/>
    <property type="project" value="TreeGrafter"/>
</dbReference>
<accession>A0A9X0DA28</accession>
<keyword evidence="3" id="KW-0175">Coiled coil</keyword>
<dbReference type="EMBL" id="MU825415">
    <property type="protein sequence ID" value="KAJ7390524.1"/>
    <property type="molecule type" value="Genomic_DNA"/>
</dbReference>
<dbReference type="PANTHER" id="PTHR12100:SF0">
    <property type="entry name" value="EXOCYST COMPLEX COMPONENT 5"/>
    <property type="match status" value="1"/>
</dbReference>
<dbReference type="InterPro" id="IPR048625">
    <property type="entry name" value="Sec10_N"/>
</dbReference>
<dbReference type="GO" id="GO:0006893">
    <property type="term" value="P:Golgi to plasma membrane transport"/>
    <property type="evidence" value="ECO:0007669"/>
    <property type="project" value="TreeGrafter"/>
</dbReference>
<comment type="caution">
    <text evidence="5">The sequence shown here is derived from an EMBL/GenBank/DDBJ whole genome shotgun (WGS) entry which is preliminary data.</text>
</comment>
<dbReference type="Pfam" id="PF20667">
    <property type="entry name" value="Sec10_N"/>
    <property type="match status" value="1"/>
</dbReference>
<evidence type="ECO:0000256" key="1">
    <source>
        <dbReference type="ARBA" id="ARBA00017524"/>
    </source>
</evidence>
<dbReference type="GO" id="GO:0000145">
    <property type="term" value="C:exocyst"/>
    <property type="evidence" value="ECO:0007669"/>
    <property type="project" value="TreeGrafter"/>
</dbReference>
<evidence type="ECO:0000256" key="2">
    <source>
        <dbReference type="ARBA" id="ARBA00031471"/>
    </source>
</evidence>
<gene>
    <name evidence="5" type="primary">EXOC5_1</name>
    <name evidence="5" type="ORF">OS493_024556</name>
</gene>